<protein>
    <submittedName>
        <fullName evidence="2">GntP family permease</fullName>
    </submittedName>
</protein>
<dbReference type="Pfam" id="PF02447">
    <property type="entry name" value="GntP_permease"/>
    <property type="match status" value="1"/>
</dbReference>
<dbReference type="EMBL" id="JAAVMB010000013">
    <property type="protein sequence ID" value="NKC68608.1"/>
    <property type="molecule type" value="Genomic_DNA"/>
</dbReference>
<dbReference type="AlphaFoldDB" id="A0A7X6DAE8"/>
<evidence type="ECO:0000313" key="3">
    <source>
        <dbReference type="Proteomes" id="UP000521358"/>
    </source>
</evidence>
<gene>
    <name evidence="2" type="ORF">HED35_10965</name>
</gene>
<feature type="transmembrane region" description="Helical" evidence="1">
    <location>
        <begin position="177"/>
        <end position="198"/>
    </location>
</feature>
<accession>A0A7X6DAE8</accession>
<keyword evidence="1" id="KW-0472">Membrane</keyword>
<reference evidence="2 3" key="1">
    <citation type="submission" date="2020-03" db="EMBL/GenBank/DDBJ databases">
        <title>Bacterial samples isolated from urine from healthy bovine heifers (Gyr breed).</title>
        <authorList>
            <person name="Giannattasio-Ferraz S."/>
            <person name="Maskeri L."/>
            <person name="Penido A."/>
            <person name="Barbosa-Stancioli E.F."/>
            <person name="Putonti C."/>
        </authorList>
    </citation>
    <scope>NUCLEOTIDE SEQUENCE [LARGE SCALE GENOMIC DNA]</scope>
    <source>
        <strain evidence="2 3">UFMG-H7</strain>
    </source>
</reference>
<feature type="transmembrane region" description="Helical" evidence="1">
    <location>
        <begin position="241"/>
        <end position="261"/>
    </location>
</feature>
<dbReference type="GO" id="GO:0005886">
    <property type="term" value="C:plasma membrane"/>
    <property type="evidence" value="ECO:0007669"/>
    <property type="project" value="TreeGrafter"/>
</dbReference>
<dbReference type="PANTHER" id="PTHR30354">
    <property type="entry name" value="GNT FAMILY GLUCONATE TRANSPORTER"/>
    <property type="match status" value="1"/>
</dbReference>
<feature type="transmembrane region" description="Helical" evidence="1">
    <location>
        <begin position="281"/>
        <end position="307"/>
    </location>
</feature>
<dbReference type="PANTHER" id="PTHR30354:SF7">
    <property type="entry name" value="BLL7963 PROTEIN"/>
    <property type="match status" value="1"/>
</dbReference>
<proteinExistence type="predicted"/>
<organism evidence="2 3">
    <name type="scientific">Vagococcus fluvialis</name>
    <dbReference type="NCBI Taxonomy" id="2738"/>
    <lineage>
        <taxon>Bacteria</taxon>
        <taxon>Bacillati</taxon>
        <taxon>Bacillota</taxon>
        <taxon>Bacilli</taxon>
        <taxon>Lactobacillales</taxon>
        <taxon>Enterococcaceae</taxon>
        <taxon>Vagococcus</taxon>
    </lineage>
</organism>
<keyword evidence="1" id="KW-0812">Transmembrane</keyword>
<evidence type="ECO:0000256" key="1">
    <source>
        <dbReference type="SAM" id="Phobius"/>
    </source>
</evidence>
<dbReference type="RefSeq" id="WP_167807784.1">
    <property type="nucleotide sequence ID" value="NZ_JAAVMB010000013.1"/>
</dbReference>
<comment type="caution">
    <text evidence="2">The sequence shown here is derived from an EMBL/GenBank/DDBJ whole genome shotgun (WGS) entry which is preliminary data.</text>
</comment>
<feature type="transmembrane region" description="Helical" evidence="1">
    <location>
        <begin position="32"/>
        <end position="50"/>
    </location>
</feature>
<sequence length="472" mass="50650">MDIFIILLALGLLMYTAYKGHSVIIFAPLCALLAVAFIAPSQILPFYSNIFMVKMVEFVKNYFPVFLLGAIFGKLVEMSGVAESIANTIIKVIGEKRTILSIVLLCAILTYSGVSLFVVSFAVYPFAKKLFMVADIPKRLIPATITLGAISFTMDALPGTPQIQNVIPTSYFGTTLYAAPILGTIGSIYVLIVGMFYLQRQAKRYMDKGEGYFDSEKSETEKENFNMGDSQLVEESLARKIFAFLPLVLVGVSNKFFTTYIPKWYPNGFDFSDIGLEQFGVIEIQSVLGIWSVVLALLLGIIATIIYNPSIIKDIKDGVNSSIGGALLASMNTGSEYGFGGIIAALPGFMIIQNGLGNAFSNPLANAAVSTNVLAGITGSASGGMSIALSAMGDRFIEMANAANIPLPVVHRVVSMASGGMDTLPHNGAIITLLSVTGLSHKQAYKDIFGITLLKTTGVVVVIGVYYLTGWV</sequence>
<dbReference type="InterPro" id="IPR003474">
    <property type="entry name" value="Glcn_transporter"/>
</dbReference>
<feature type="transmembrane region" description="Helical" evidence="1">
    <location>
        <begin position="102"/>
        <end position="127"/>
    </location>
</feature>
<dbReference type="GO" id="GO:0015128">
    <property type="term" value="F:gluconate transmembrane transporter activity"/>
    <property type="evidence" value="ECO:0007669"/>
    <property type="project" value="InterPro"/>
</dbReference>
<dbReference type="Proteomes" id="UP000521358">
    <property type="component" value="Unassembled WGS sequence"/>
</dbReference>
<feature type="transmembrane region" description="Helical" evidence="1">
    <location>
        <begin position="62"/>
        <end position="82"/>
    </location>
</feature>
<keyword evidence="1" id="KW-1133">Transmembrane helix</keyword>
<evidence type="ECO:0000313" key="2">
    <source>
        <dbReference type="EMBL" id="NKC68608.1"/>
    </source>
</evidence>
<feature type="transmembrane region" description="Helical" evidence="1">
    <location>
        <begin position="448"/>
        <end position="469"/>
    </location>
</feature>
<name>A0A7X6DAE8_9ENTE</name>